<feature type="compositionally biased region" description="Low complexity" evidence="1">
    <location>
        <begin position="37"/>
        <end position="55"/>
    </location>
</feature>
<name>A0ABR1TMR7_9PEZI</name>
<proteinExistence type="predicted"/>
<protein>
    <submittedName>
        <fullName evidence="2">Uncharacterized protein</fullName>
    </submittedName>
</protein>
<feature type="region of interest" description="Disordered" evidence="1">
    <location>
        <begin position="27"/>
        <end position="290"/>
    </location>
</feature>
<evidence type="ECO:0000256" key="1">
    <source>
        <dbReference type="SAM" id="MobiDB-lite"/>
    </source>
</evidence>
<dbReference type="Proteomes" id="UP001446871">
    <property type="component" value="Unassembled WGS sequence"/>
</dbReference>
<keyword evidence="3" id="KW-1185">Reference proteome</keyword>
<feature type="compositionally biased region" description="Low complexity" evidence="1">
    <location>
        <begin position="209"/>
        <end position="224"/>
    </location>
</feature>
<feature type="compositionally biased region" description="Low complexity" evidence="1">
    <location>
        <begin position="120"/>
        <end position="142"/>
    </location>
</feature>
<reference evidence="2 3" key="1">
    <citation type="submission" date="2023-01" db="EMBL/GenBank/DDBJ databases">
        <title>Analysis of 21 Apiospora genomes using comparative genomics revels a genus with tremendous synthesis potential of carbohydrate active enzymes and secondary metabolites.</title>
        <authorList>
            <person name="Sorensen T."/>
        </authorList>
    </citation>
    <scope>NUCLEOTIDE SEQUENCE [LARGE SCALE GENOMIC DNA]</scope>
    <source>
        <strain evidence="2 3">CBS 83171</strain>
    </source>
</reference>
<evidence type="ECO:0000313" key="2">
    <source>
        <dbReference type="EMBL" id="KAK8047968.1"/>
    </source>
</evidence>
<sequence>MKDLYFTRPPSPEHEDVYVRMACGSGRRHGLHFKDPATASDDSASSVYSDKSTTSPVVTTHADNCLEKGEKLSPPPLAQRPIRPEAYRNAPPTPPRSSSGGSGGSDRSSTHSSLKVELNSISIRTQSSSTPSTTAASQPSSSDDSHTVSLYRSGLKDPLAGLSAPRSRWSPDTSEDEEQQQQTRGRVRRRNGMMRRLSDAADGLAQRLSSGSGSTGSSVTSNGSLPTQPPNWQQGQRGRRRMRRGSDSQCGPAPNVAVAQQEGGRSMALTRMGPAAAPGHLVSSTASPNG</sequence>
<comment type="caution">
    <text evidence="2">The sequence shown here is derived from an EMBL/GenBank/DDBJ whole genome shotgun (WGS) entry which is preliminary data.</text>
</comment>
<accession>A0ABR1TMR7</accession>
<evidence type="ECO:0000313" key="3">
    <source>
        <dbReference type="Proteomes" id="UP001446871"/>
    </source>
</evidence>
<gene>
    <name evidence="2" type="ORF">PG996_016032</name>
</gene>
<dbReference type="EMBL" id="JAQQWM010000009">
    <property type="protein sequence ID" value="KAK8047968.1"/>
    <property type="molecule type" value="Genomic_DNA"/>
</dbReference>
<organism evidence="2 3">
    <name type="scientific">Apiospora saccharicola</name>
    <dbReference type="NCBI Taxonomy" id="335842"/>
    <lineage>
        <taxon>Eukaryota</taxon>
        <taxon>Fungi</taxon>
        <taxon>Dikarya</taxon>
        <taxon>Ascomycota</taxon>
        <taxon>Pezizomycotina</taxon>
        <taxon>Sordariomycetes</taxon>
        <taxon>Xylariomycetidae</taxon>
        <taxon>Amphisphaeriales</taxon>
        <taxon>Apiosporaceae</taxon>
        <taxon>Apiospora</taxon>
    </lineage>
</organism>